<dbReference type="InterPro" id="IPR003660">
    <property type="entry name" value="HAMP_dom"/>
</dbReference>
<dbReference type="SMART" id="SM00304">
    <property type="entry name" value="HAMP"/>
    <property type="match status" value="2"/>
</dbReference>
<dbReference type="Pfam" id="PF00015">
    <property type="entry name" value="MCPsignal"/>
    <property type="match status" value="1"/>
</dbReference>
<keyword evidence="4 9" id="KW-0472">Membrane</keyword>
<sequence length="534" mass="57830">MKLVHKMMIAFAAVIAIMVVLIASVFTSLGEGQRAISEVDRTYRILIQSNNALRQLVNIETGQRGYVIAGNDEFLGPYNSGQREFDEAYRELRNLTSDSEVQQRLLGQINTAYQEWLDTAVTPAIQIRRQQGEEAANAFISEQRGMALMNDIRNLFERFETREVTLVAERQQTASAQSSFTRNLMLLGGLLVAGVAVAAAGLIKRQLEQRLDEAVGVASGIADGNLAMHIDEDGKDEVAVLLSAMSNMQTQLRQMMTEISQAAGELNTASQSVSSTAEQLSTTSNEQSSSSGSIAASVQELSASIQHVADNAEEAGRIATSSGEETRNSAEVVEQTVQSMERIARVVRRASDEVIELGVQSEQISSIVNTIKGIADQTNLLALNAAIEAARAGEQGRGFSVVADEVRSLAKRTSESTDEISGMVAKIQKGTQDAVEEMENGVSEVDKGRQLGEQTSAAISTIRDNFNKVVAVVQDISGALHEQNEASNEVSRHVERFADGAQQNKEATEHTSSTAHQLQALSQQLDAAVKRFRL</sequence>
<dbReference type="PANTHER" id="PTHR32089">
    <property type="entry name" value="METHYL-ACCEPTING CHEMOTAXIS PROTEIN MCPB"/>
    <property type="match status" value="1"/>
</dbReference>
<dbReference type="Gene3D" id="1.10.287.950">
    <property type="entry name" value="Methyl-accepting chemotaxis protein"/>
    <property type="match status" value="1"/>
</dbReference>
<reference evidence="12 13" key="1">
    <citation type="journal article" date="2011" name="Front. Microbiol.">
        <title>Genomic signatures of strain selection and enhancement in Bacillus atrophaeus var. globigii, a historical biowarfare simulant.</title>
        <authorList>
            <person name="Gibbons H.S."/>
            <person name="Broomall S.M."/>
            <person name="McNew L.A."/>
            <person name="Daligault H."/>
            <person name="Chapman C."/>
            <person name="Bruce D."/>
            <person name="Karavis M."/>
            <person name="Krepps M."/>
            <person name="McGregor P.A."/>
            <person name="Hong C."/>
            <person name="Park K.H."/>
            <person name="Akmal A."/>
            <person name="Feldman A."/>
            <person name="Lin J.S."/>
            <person name="Chang W.E."/>
            <person name="Higgs B.W."/>
            <person name="Demirev P."/>
            <person name="Lindquist J."/>
            <person name="Liem A."/>
            <person name="Fochler E."/>
            <person name="Read T.D."/>
            <person name="Tapia R."/>
            <person name="Johnson S."/>
            <person name="Bishop-Lilly K.A."/>
            <person name="Detter C."/>
            <person name="Han C."/>
            <person name="Sozhamannan S."/>
            <person name="Rosenzweig C.N."/>
            <person name="Skowronski E.W."/>
        </authorList>
    </citation>
    <scope>NUCLEOTIDE SEQUENCE [LARGE SCALE GENOMIC DNA]</scope>
    <source>
        <strain evidence="12 13">MLST1</strain>
    </source>
</reference>
<dbReference type="GO" id="GO:0007165">
    <property type="term" value="P:signal transduction"/>
    <property type="evidence" value="ECO:0007669"/>
    <property type="project" value="UniProtKB-KW"/>
</dbReference>
<evidence type="ECO:0000256" key="8">
    <source>
        <dbReference type="SAM" id="MobiDB-lite"/>
    </source>
</evidence>
<feature type="transmembrane region" description="Helical" evidence="9">
    <location>
        <begin position="184"/>
        <end position="203"/>
    </location>
</feature>
<keyword evidence="3 9" id="KW-1133">Transmembrane helix</keyword>
<organism evidence="12 13">
    <name type="scientific">Aliidiomarina minuta</name>
    <dbReference type="NCBI Taxonomy" id="880057"/>
    <lineage>
        <taxon>Bacteria</taxon>
        <taxon>Pseudomonadati</taxon>
        <taxon>Pseudomonadota</taxon>
        <taxon>Gammaproteobacteria</taxon>
        <taxon>Alteromonadales</taxon>
        <taxon>Idiomarinaceae</taxon>
        <taxon>Aliidiomarina</taxon>
    </lineage>
</organism>
<feature type="compositionally biased region" description="Low complexity" evidence="8">
    <location>
        <begin position="281"/>
        <end position="295"/>
    </location>
</feature>
<feature type="compositionally biased region" description="Polar residues" evidence="8">
    <location>
        <begin position="270"/>
        <end position="280"/>
    </location>
</feature>
<dbReference type="EMBL" id="PIPL01000001">
    <property type="protein sequence ID" value="RUO26691.1"/>
    <property type="molecule type" value="Genomic_DNA"/>
</dbReference>
<dbReference type="CDD" id="cd11386">
    <property type="entry name" value="MCP_signal"/>
    <property type="match status" value="1"/>
</dbReference>
<evidence type="ECO:0000313" key="12">
    <source>
        <dbReference type="EMBL" id="RUO26691.1"/>
    </source>
</evidence>
<dbReference type="SMART" id="SM00283">
    <property type="entry name" value="MA"/>
    <property type="match status" value="1"/>
</dbReference>
<dbReference type="GO" id="GO:0016020">
    <property type="term" value="C:membrane"/>
    <property type="evidence" value="ECO:0007669"/>
    <property type="project" value="UniProtKB-SubCell"/>
</dbReference>
<dbReference type="Pfam" id="PF05227">
    <property type="entry name" value="CHASE3"/>
    <property type="match status" value="1"/>
</dbReference>
<dbReference type="FunFam" id="1.10.287.950:FF:000001">
    <property type="entry name" value="Methyl-accepting chemotaxis sensory transducer"/>
    <property type="match status" value="1"/>
</dbReference>
<keyword evidence="5 7" id="KW-0807">Transducer</keyword>
<dbReference type="OrthoDB" id="49457at2"/>
<dbReference type="InterPro" id="IPR004089">
    <property type="entry name" value="MCPsignal_dom"/>
</dbReference>
<feature type="domain" description="HAMP" evidence="11">
    <location>
        <begin position="205"/>
        <end position="257"/>
    </location>
</feature>
<proteinExistence type="inferred from homology"/>
<dbReference type="CDD" id="cd19410">
    <property type="entry name" value="HK9-like_sensor"/>
    <property type="match status" value="1"/>
</dbReference>
<evidence type="ECO:0000256" key="7">
    <source>
        <dbReference type="PROSITE-ProRule" id="PRU00284"/>
    </source>
</evidence>
<evidence type="ECO:0000256" key="6">
    <source>
        <dbReference type="ARBA" id="ARBA00029447"/>
    </source>
</evidence>
<feature type="domain" description="Methyl-accepting transducer" evidence="10">
    <location>
        <begin position="262"/>
        <end position="498"/>
    </location>
</feature>
<dbReference type="GO" id="GO:0006935">
    <property type="term" value="P:chemotaxis"/>
    <property type="evidence" value="ECO:0007669"/>
    <property type="project" value="UniProtKB-ARBA"/>
</dbReference>
<feature type="region of interest" description="Disordered" evidence="8">
    <location>
        <begin position="270"/>
        <end position="295"/>
    </location>
</feature>
<evidence type="ECO:0000256" key="3">
    <source>
        <dbReference type="ARBA" id="ARBA00022989"/>
    </source>
</evidence>
<accession>A0A432W9G4</accession>
<dbReference type="SUPFAM" id="SSF58104">
    <property type="entry name" value="Methyl-accepting chemotaxis protein (MCP) signaling domain"/>
    <property type="match status" value="1"/>
</dbReference>
<evidence type="ECO:0000313" key="13">
    <source>
        <dbReference type="Proteomes" id="UP000288293"/>
    </source>
</evidence>
<comment type="caution">
    <text evidence="12">The sequence shown here is derived from an EMBL/GenBank/DDBJ whole genome shotgun (WGS) entry which is preliminary data.</text>
</comment>
<comment type="subcellular location">
    <subcellularLocation>
        <location evidence="1">Membrane</location>
        <topology evidence="1">Multi-pass membrane protein</topology>
    </subcellularLocation>
</comment>
<keyword evidence="2 9" id="KW-0812">Transmembrane</keyword>
<evidence type="ECO:0000256" key="4">
    <source>
        <dbReference type="ARBA" id="ARBA00023136"/>
    </source>
</evidence>
<dbReference type="AlphaFoldDB" id="A0A432W9G4"/>
<dbReference type="PANTHER" id="PTHR32089:SF119">
    <property type="entry name" value="METHYL-ACCEPTING CHEMOTAXIS PROTEIN CTPL"/>
    <property type="match status" value="1"/>
</dbReference>
<dbReference type="PROSITE" id="PS50885">
    <property type="entry name" value="HAMP"/>
    <property type="match status" value="1"/>
</dbReference>
<comment type="similarity">
    <text evidence="6">Belongs to the methyl-accepting chemotaxis (MCP) protein family.</text>
</comment>
<evidence type="ECO:0000256" key="5">
    <source>
        <dbReference type="ARBA" id="ARBA00023224"/>
    </source>
</evidence>
<evidence type="ECO:0000256" key="9">
    <source>
        <dbReference type="SAM" id="Phobius"/>
    </source>
</evidence>
<dbReference type="Proteomes" id="UP000288293">
    <property type="component" value="Unassembled WGS sequence"/>
</dbReference>
<protein>
    <submittedName>
        <fullName evidence="12">Chemotaxis protein</fullName>
    </submittedName>
</protein>
<name>A0A432W9G4_9GAMM</name>
<dbReference type="InterPro" id="IPR007891">
    <property type="entry name" value="CHASE3"/>
</dbReference>
<dbReference type="RefSeq" id="WP_126803502.1">
    <property type="nucleotide sequence ID" value="NZ_PIPL01000001.1"/>
</dbReference>
<evidence type="ECO:0000259" key="10">
    <source>
        <dbReference type="PROSITE" id="PS50111"/>
    </source>
</evidence>
<evidence type="ECO:0000256" key="1">
    <source>
        <dbReference type="ARBA" id="ARBA00004141"/>
    </source>
</evidence>
<evidence type="ECO:0000256" key="2">
    <source>
        <dbReference type="ARBA" id="ARBA00022692"/>
    </source>
</evidence>
<gene>
    <name evidence="12" type="ORF">CWE09_08320</name>
</gene>
<keyword evidence="13" id="KW-1185">Reference proteome</keyword>
<dbReference type="PROSITE" id="PS50111">
    <property type="entry name" value="CHEMOTAXIS_TRANSDUC_2"/>
    <property type="match status" value="1"/>
</dbReference>
<evidence type="ECO:0000259" key="11">
    <source>
        <dbReference type="PROSITE" id="PS50885"/>
    </source>
</evidence>